<keyword evidence="5" id="KW-0539">Nucleus</keyword>
<evidence type="ECO:0000256" key="7">
    <source>
        <dbReference type="SAM" id="MobiDB-lite"/>
    </source>
</evidence>
<sequence>MEEVESRFLHLLQPIRDLTKNWEVDVAAQLEEYLEELDQICISFDNGRTVMNFVEAALVIQGSVSIYSKKVEHLYQLVYQTLDFICNKKRQKQPCSVGPDGRDADATFGTEQEEFLSLDDIGDGIEASVDLRRDQQPSAVELMPLTPMCLLPPDDNEKRSHPLLSCKGELLASRRDFRINTCTPHASGAFLLEPCGLSPACRLQGMGGTGFGGCLGLGGTERGGAGRKGRGWSPFVAPPGAAGHDEDDIRDDFGPEDAMEVPPAATQHVEAQRSLPQPKGYALRVPAPAQDPKTHLKEKLDPWQSLDPFADSEDKPFKKGGRPFVLPPSLKDVAGGKRRRKGPRKLQDFIKWFSATYYDGSDGRRTKRKGPTFADLEAFYWKEQKERMAAWKKLQHPLELPPEGLQELAEGNLGEGGELLYPIPNSSCPALGGVPLPSGVSLCPWGVSPVPPLVTLCPPTAPACEVSYEELVRRNVELFITNSQKYLQETELTHSLRSWEDRIGPLLQEQARDSPHQGQGAGEERPTFDIHSYGVALAERCQPLGQWHPFASLVCGLPPFEVSRYLLAALQLANDLVVELAQEEGLEEAVDTLRLRLLSAPQEPLQRLRGLQLSAACP</sequence>
<evidence type="ECO:0000256" key="4">
    <source>
        <dbReference type="ARBA" id="ARBA00023067"/>
    </source>
</evidence>
<organism evidence="11 12">
    <name type="scientific">Tricholaema leucomelas</name>
    <name type="common">pied barbet</name>
    <dbReference type="NCBI Taxonomy" id="240729"/>
    <lineage>
        <taxon>Eukaryota</taxon>
        <taxon>Metazoa</taxon>
        <taxon>Chordata</taxon>
        <taxon>Craniata</taxon>
        <taxon>Vertebrata</taxon>
        <taxon>Euteleostomi</taxon>
        <taxon>Archelosauria</taxon>
        <taxon>Archosauria</taxon>
        <taxon>Dinosauria</taxon>
        <taxon>Saurischia</taxon>
        <taxon>Theropoda</taxon>
        <taxon>Coelurosauria</taxon>
        <taxon>Aves</taxon>
        <taxon>Neognathae</taxon>
        <taxon>Neoaves</taxon>
        <taxon>Telluraves</taxon>
        <taxon>Coraciimorphae</taxon>
        <taxon>Piciformes</taxon>
        <taxon>Lybiidae</taxon>
        <taxon>Tricholaema lacrymosa</taxon>
    </lineage>
</organism>
<feature type="non-terminal residue" evidence="11">
    <location>
        <position position="618"/>
    </location>
</feature>
<evidence type="ECO:0000313" key="11">
    <source>
        <dbReference type="EMBL" id="NXX40123.1"/>
    </source>
</evidence>
<evidence type="ECO:0000256" key="1">
    <source>
        <dbReference type="ARBA" id="ARBA00004123"/>
    </source>
</evidence>
<dbReference type="AlphaFoldDB" id="A0A852IAN5"/>
<dbReference type="InterPro" id="IPR031739">
    <property type="entry name" value="Ncaph2"/>
</dbReference>
<dbReference type="OrthoDB" id="10038475at2759"/>
<evidence type="ECO:0000313" key="12">
    <source>
        <dbReference type="Proteomes" id="UP000627253"/>
    </source>
</evidence>
<evidence type="ECO:0000256" key="5">
    <source>
        <dbReference type="ARBA" id="ARBA00023242"/>
    </source>
</evidence>
<evidence type="ECO:0000256" key="2">
    <source>
        <dbReference type="ARBA" id="ARBA00007844"/>
    </source>
</evidence>
<feature type="region of interest" description="Disordered" evidence="7">
    <location>
        <begin position="313"/>
        <end position="342"/>
    </location>
</feature>
<dbReference type="GO" id="GO:0005634">
    <property type="term" value="C:nucleus"/>
    <property type="evidence" value="ECO:0007669"/>
    <property type="project" value="UniProtKB-SubCell"/>
</dbReference>
<dbReference type="InterPro" id="IPR031737">
    <property type="entry name" value="CNDH2_C"/>
</dbReference>
<comment type="subcellular location">
    <subcellularLocation>
        <location evidence="1">Nucleus</location>
    </subcellularLocation>
</comment>
<dbReference type="PANTHER" id="PTHR14324">
    <property type="entry name" value="CONDENSIN-2 COMPLEX SUBUNIT H2"/>
    <property type="match status" value="1"/>
</dbReference>
<feature type="domain" description="Condensin II complex subunit H2 N-terminal" evidence="8">
    <location>
        <begin position="6"/>
        <end position="121"/>
    </location>
</feature>
<reference evidence="11" key="1">
    <citation type="submission" date="2020-02" db="EMBL/GenBank/DDBJ databases">
        <title>Bird 10,000 Genomes (B10K) Project - Family phase.</title>
        <authorList>
            <person name="Zhang G."/>
        </authorList>
    </citation>
    <scope>NUCLEOTIDE SEQUENCE</scope>
    <source>
        <strain evidence="11">B10K-DU-002-37</strain>
        <tissue evidence="11">Muscle</tissue>
    </source>
</reference>
<keyword evidence="12" id="KW-1185">Reference proteome</keyword>
<evidence type="ECO:0000259" key="8">
    <source>
        <dbReference type="Pfam" id="PF06278"/>
    </source>
</evidence>
<evidence type="ECO:0000259" key="9">
    <source>
        <dbReference type="Pfam" id="PF16858"/>
    </source>
</evidence>
<evidence type="ECO:0000256" key="3">
    <source>
        <dbReference type="ARBA" id="ARBA00016903"/>
    </source>
</evidence>
<proteinExistence type="inferred from homology"/>
<dbReference type="InterPro" id="IPR009378">
    <property type="entry name" value="H2_N"/>
</dbReference>
<dbReference type="EMBL" id="WAAF01003511">
    <property type="protein sequence ID" value="NXX40123.1"/>
    <property type="molecule type" value="Genomic_DNA"/>
</dbReference>
<accession>A0A852IAN5</accession>
<dbReference type="GO" id="GO:0010032">
    <property type="term" value="P:meiotic chromosome condensation"/>
    <property type="evidence" value="ECO:0007669"/>
    <property type="project" value="TreeGrafter"/>
</dbReference>
<name>A0A852IAN5_9PICI</name>
<gene>
    <name evidence="11" type="primary">Ncaph2</name>
    <name evidence="11" type="ORF">TRILEU_R11684</name>
</gene>
<dbReference type="GO" id="GO:0051306">
    <property type="term" value="P:mitotic sister chromatid separation"/>
    <property type="evidence" value="ECO:0007669"/>
    <property type="project" value="TreeGrafter"/>
</dbReference>
<dbReference type="GO" id="GO:0003682">
    <property type="term" value="F:chromatin binding"/>
    <property type="evidence" value="ECO:0007669"/>
    <property type="project" value="TreeGrafter"/>
</dbReference>
<evidence type="ECO:0000259" key="10">
    <source>
        <dbReference type="Pfam" id="PF16869"/>
    </source>
</evidence>
<evidence type="ECO:0000256" key="6">
    <source>
        <dbReference type="ARBA" id="ARBA00030479"/>
    </source>
</evidence>
<dbReference type="GO" id="GO:0000796">
    <property type="term" value="C:condensin complex"/>
    <property type="evidence" value="ECO:0007669"/>
    <property type="project" value="TreeGrafter"/>
</dbReference>
<feature type="domain" description="Condensin-2 complex subunit H2 C-terminal" evidence="9">
    <location>
        <begin position="467"/>
        <end position="601"/>
    </location>
</feature>
<dbReference type="InterPro" id="IPR031719">
    <property type="entry name" value="H2_M"/>
</dbReference>
<dbReference type="Proteomes" id="UP000627253">
    <property type="component" value="Unassembled WGS sequence"/>
</dbReference>
<protein>
    <recommendedName>
        <fullName evidence="3">Condensin-2 complex subunit H2</fullName>
    </recommendedName>
    <alternativeName>
        <fullName evidence="6">Non-SMC condensin II complex subunit H2</fullName>
    </alternativeName>
</protein>
<comment type="similarity">
    <text evidence="2">Belongs to the CND2 H2 (condensin-2 subunit 2) family.</text>
</comment>
<feature type="non-terminal residue" evidence="11">
    <location>
        <position position="1"/>
    </location>
</feature>
<comment type="caution">
    <text evidence="11">The sequence shown here is derived from an EMBL/GenBank/DDBJ whole genome shotgun (WGS) entry which is preliminary data.</text>
</comment>
<dbReference type="Pfam" id="PF16869">
    <property type="entry name" value="CNDH2_M"/>
    <property type="match status" value="1"/>
</dbReference>
<keyword evidence="4" id="KW-0226">DNA condensation</keyword>
<dbReference type="PANTHER" id="PTHR14324:SF3">
    <property type="entry name" value="CONDENSIN-2 COMPLEX SUBUNIT H2"/>
    <property type="match status" value="1"/>
</dbReference>
<feature type="domain" description="Condensin II complex subunit H2 middle" evidence="10">
    <location>
        <begin position="145"/>
        <end position="199"/>
    </location>
</feature>
<dbReference type="Pfam" id="PF16858">
    <property type="entry name" value="CNDH2_C"/>
    <property type="match status" value="1"/>
</dbReference>
<dbReference type="Pfam" id="PF06278">
    <property type="entry name" value="CNDH2_N"/>
    <property type="match status" value="1"/>
</dbReference>